<name>Q0FKJ7_SALBH</name>
<dbReference type="SUPFAM" id="SSF51126">
    <property type="entry name" value="Pectin lyase-like"/>
    <property type="match status" value="1"/>
</dbReference>
<gene>
    <name evidence="5" type="ORF">R2601_07713</name>
</gene>
<dbReference type="RefSeq" id="WP_007791736.1">
    <property type="nucleotide sequence ID" value="NZ_DS022276.1"/>
</dbReference>
<evidence type="ECO:0000313" key="5">
    <source>
        <dbReference type="EMBL" id="EAU44735.1"/>
    </source>
</evidence>
<feature type="domain" description="Filamentous haemagglutinin FhaB/tRNA nuclease CdiA-like TPS" evidence="4">
    <location>
        <begin position="41"/>
        <end position="155"/>
    </location>
</feature>
<dbReference type="InterPro" id="IPR012334">
    <property type="entry name" value="Pectin_lyas_fold"/>
</dbReference>
<dbReference type="PANTHER" id="PTHR12338:SF8">
    <property type="entry name" value="HEME_HEMOPEXIN-BINDING PROTEIN"/>
    <property type="match status" value="1"/>
</dbReference>
<dbReference type="InterPro" id="IPR011050">
    <property type="entry name" value="Pectin_lyase_fold/virulence"/>
</dbReference>
<dbReference type="Gene3D" id="2.160.20.110">
    <property type="match status" value="2"/>
</dbReference>
<comment type="subcellular location">
    <subcellularLocation>
        <location evidence="1">Secreted</location>
    </subcellularLocation>
</comment>
<evidence type="ECO:0000256" key="2">
    <source>
        <dbReference type="ARBA" id="ARBA00022525"/>
    </source>
</evidence>
<evidence type="ECO:0000259" key="4">
    <source>
        <dbReference type="SMART" id="SM00912"/>
    </source>
</evidence>
<dbReference type="STRING" id="314265.R2601_07713"/>
<dbReference type="Gene3D" id="2.160.20.10">
    <property type="entry name" value="Single-stranded right-handed beta-helix, Pectin lyase-like"/>
    <property type="match status" value="1"/>
</dbReference>
<accession>Q0FKJ7</accession>
<proteinExistence type="predicted"/>
<evidence type="ECO:0000313" key="6">
    <source>
        <dbReference type="Proteomes" id="UP000006230"/>
    </source>
</evidence>
<dbReference type="eggNOG" id="COG5295">
    <property type="taxonomic scope" value="Bacteria"/>
</dbReference>
<keyword evidence="3" id="KW-0732">Signal</keyword>
<evidence type="ECO:0000256" key="3">
    <source>
        <dbReference type="ARBA" id="ARBA00022729"/>
    </source>
</evidence>
<protein>
    <recommendedName>
        <fullName evidence="4">Filamentous haemagglutinin FhaB/tRNA nuclease CdiA-like TPS domain-containing protein</fullName>
    </recommendedName>
</protein>
<dbReference type="Pfam" id="PF05860">
    <property type="entry name" value="TPS"/>
    <property type="match status" value="1"/>
</dbReference>
<dbReference type="EMBL" id="AATQ01000039">
    <property type="protein sequence ID" value="EAU44735.1"/>
    <property type="molecule type" value="Genomic_DNA"/>
</dbReference>
<dbReference type="Proteomes" id="UP000006230">
    <property type="component" value="Unassembled WGS sequence"/>
</dbReference>
<dbReference type="HOGENOM" id="CLU_225712_0_0_5"/>
<dbReference type="eggNOG" id="COG3210">
    <property type="taxonomic scope" value="Bacteria"/>
</dbReference>
<dbReference type="Pfam" id="PF18676">
    <property type="entry name" value="MBG_2"/>
    <property type="match status" value="13"/>
</dbReference>
<dbReference type="NCBIfam" id="TIGR01901">
    <property type="entry name" value="adhes_NPXG"/>
    <property type="match status" value="1"/>
</dbReference>
<dbReference type="GO" id="GO:0005576">
    <property type="term" value="C:extracellular region"/>
    <property type="evidence" value="ECO:0007669"/>
    <property type="project" value="UniProtKB-SubCell"/>
</dbReference>
<organism evidence="5 6">
    <name type="scientific">Salipiger bermudensis (strain DSM 26914 / JCM 13377 / KCTC 12554 / HTCC2601)</name>
    <name type="common">Pelagibaca bermudensis</name>
    <dbReference type="NCBI Taxonomy" id="314265"/>
    <lineage>
        <taxon>Bacteria</taxon>
        <taxon>Pseudomonadati</taxon>
        <taxon>Pseudomonadota</taxon>
        <taxon>Alphaproteobacteria</taxon>
        <taxon>Rhodobacterales</taxon>
        <taxon>Roseobacteraceae</taxon>
        <taxon>Salipiger</taxon>
    </lineage>
</organism>
<dbReference type="InterPro" id="IPR008638">
    <property type="entry name" value="FhaB/CdiA-like_TPS"/>
</dbReference>
<keyword evidence="6" id="KW-1185">Reference proteome</keyword>
<dbReference type="SMART" id="SM00912">
    <property type="entry name" value="Haemagg_act"/>
    <property type="match status" value="1"/>
</dbReference>
<evidence type="ECO:0000256" key="1">
    <source>
        <dbReference type="ARBA" id="ARBA00004613"/>
    </source>
</evidence>
<dbReference type="PANTHER" id="PTHR12338">
    <property type="entry name" value="AUTOTRANSPORTER"/>
    <property type="match status" value="1"/>
</dbReference>
<comment type="caution">
    <text evidence="5">The sequence shown here is derived from an EMBL/GenBank/DDBJ whole genome shotgun (WGS) entry which is preliminary data.</text>
</comment>
<reference evidence="5 6" key="1">
    <citation type="journal article" date="2010" name="J. Bacteriol.">
        <title>Genome sequences of Pelagibaca bermudensis HTCC2601T and Maritimibacter alkaliphilus HTCC2654T, the type strains of two marine Roseobacter genera.</title>
        <authorList>
            <person name="Thrash J.C."/>
            <person name="Cho J.C."/>
            <person name="Ferriera S."/>
            <person name="Johnson J."/>
            <person name="Vergin K.L."/>
            <person name="Giovannoni S.J."/>
        </authorList>
    </citation>
    <scope>NUCLEOTIDE SEQUENCE [LARGE SCALE GENOMIC DNA]</scope>
    <source>
        <strain evidence="6">DSM 26914 / JCM 13377 / KCTC 12554 / HTCC2601</strain>
    </source>
</reference>
<dbReference type="OrthoDB" id="1776524at2"/>
<sequence>MARTTHASACRGTSASENKTRLKARLLCSTLILIAPAIAAADQLPTGASVAAGDVSIATPGAQSMTITQGSDRAVVNWNSFSIGAGASVDIRQPSSSSAILNRVTGSADSRIHGRLTANGQVHLVNPNGIFIGKSGRVETGGGFVASTLDVMDGDFMQGRLRYGGNGRSAKVTNRGAITVGRGGYAALIGGRVDNAGTVVVPLGKIGLAAGELVTLDVSGDGFLQVALPSEDDGNPDALITNSGRVSADGGLIEMKAATARNAARNAINLSGVAEARSVSVRNGAVVLGGGGGGTVRVTGRVTTRAPRISAEAVASSLRPQQRPTGGRIDITGAQIALAGAEIDASGDGGGGLIRIGGDFAGAGMLARADTVTVDASTEIRVDALGQGDGGRTVIWSDLATEFSGRISARGGAHGGNGGFVEVSSARALSYSGLTDLRAPAGDFGTLLLDPDDILVPGTISEADVETALSLGNLTLDTSELCCGSDPGDITIRADIDWTTGTTFELVADRNIDILGAINGNADPAAAFVLNATGTVTLAATSAIDVSNLSIAADTVNASGSVIETGSGGSIVVRDFNMSSGTWRQAGPALSAFAVTDFQLGSGASFLRVAGGSGTVAAPYILTDAYGLQGMDSFDLLDSHFALGNDIDATSTSGWGAFGEGALGFNPIGNSEVGFSASLEGNGFTIDGLSINRFSDAGLFFSTEATASISDLALTNVDITGDNTGGLIASNAGTVSDVDVTGDVTGFAQDFGEGTAGGDVGGLAAINTGTITDSSFTGTVDGIGSGLRIFAGGLVGSNSGAISGSSSGGSVSASADTVGLVGGFAGINIGTISDSSSSASNTLSVTTVTDEVGSQIGGFAAANAGTISGSEATGDVSAFVGDFDPEEFETTGSLISITPGDTELNAGGFVGYNLTGEGLPGTITTSRSENSVYVQGGYGDTFVGDVAVGGFAGRNEGSISDARADSDVGVLLTEDLASDVADLALTVRGLGGGFAGVNAGSLSETGATGTVAVEEYHAVQQLFAGGHTGGNEAGLISDSYAQGPVSITFNNSAGTGIIGGFVGRTFGGSLSRVYASGLVTPPPVGTILSGGLIGENFSFDPDIVATPITAAYWDTETTGQGTSDGGTGLATAAFRDTAGFFALAGAAGWDFDTVWAPGDTGFHPAIYSIDQVVFARPDPVTLQYGETPTASTTGSVAGGPSVYVFPPSGDTLDSAPLFADLVFPSDDVGTGTFTLTTTSLTSTLGESYRVVDLPGTYTITPAPLTITADDQVKTYGEAFTFAGTEVTTSGLLFSDSVESVDLASLGAADTATVDGSPYAITASNASGSGLTNYTIAYVDGAMTVDPAALTITADDQVKTYGEAFTFAGTEVTTSGLLFEDSVDSVDLASLGAADTATVDGSPYAITASNASGSGLTNYTIAYVDGAMTVDPAALTITADDQVKTYGEAFTFAGTEVTTSGLLFSDSVESVDLASLGAADTATVDGSPYAITASNASGSGLTNYTIAYVDGAMTVDPAALTITADDQVKTYGESFTFAGTEVTTSGLLFSDSVDSVDLASLGAADTATVDGSPYAITASNASGSGLTNYTIAYVDGAMTVDPAALTITADDQVKTYGEAFTFAGTEVTTSGLLFSDSVESVDLASLGAADTATVDGSPYAITASNASGSGLTNYTIAYVDGAMTVDPAALTITADDQVKTYGESFTFAGTEVTTSGLLFSDSVDSVDLASLGAADTATVDGSPYAITASNASGSGLTNYTIAYVDGAMTVDPAALTITADDQVKTYGEAFTFAGTEVTTSGLLFSDSVDSVDLASLGAADTATVDGSPYAITASNASGSGLTNYTIAYVDGAMTVDPAALTITADDQVKTYGESFTFAGTEVTTSGLLFEDSVDSVDLASLGAADTATVDGSPYAITASNASGSGLTNYTIAYVDGAMTVDPAELTVTADDQVKTYGEAFTFAGTEVTTSGLLFEDSVDSVDLASLGAADTATVDGSPYAITASNASGSGLTNYTIAYVDGAMTVDPAALTITADDQAKTYGEAFTFAGTEVTTSGLLFSDSVDSVDLASLGAADTATVDGSPYAITASNASGSGLTNYTIAYVDGAMTVDPAALTITADDQVKTYGEAFTFAGTEVTTSGLLFSDSVDSVDLASLGAADTATVDGSPYAITAGNASGSGLTNYTIAYVDGAMTVDPAALTITADDQVKTYGEAFTFAGTEVTTSGLLFEDSVDSVELASLGAADTAGVDGSPYAITASNASGSGLTNYTIAYVDGAMTVDPAALTVTADDQVKTYGEAFTFAGTEFTTSGLLFEDSVDSASLSSDGADAEASAEDGPYLIAISSPEGTGLSNYDITLVDGTMTVEAGTEEIVPLPTLPVAFDQPNPTDTIQLALSTEPDGTTLAVPGPSTSVDDARRTLAAVEPIATTLEVAADACAQSSADVSRYLACLSDALNDFANELDEIASDLPPGMQDVARIVQDARRGIDGARARAESRLAEATTEAEREAIRRDAINESRAEIDTAANEIRKAIAFVRADDPELASVQTETITRISTAVESVGIELSRAVGL</sequence>
<keyword evidence="2" id="KW-0964">Secreted</keyword>
<dbReference type="InterPro" id="IPR041286">
    <property type="entry name" value="MBG_2"/>
</dbReference>
<dbReference type="InterPro" id="IPR050909">
    <property type="entry name" value="Bact_Autotransporter_VF"/>
</dbReference>